<dbReference type="PANTHER" id="PTHR39087">
    <property type="entry name" value="UPF0104 MEMBRANE PROTEIN MJ1595"/>
    <property type="match status" value="1"/>
</dbReference>
<feature type="transmembrane region" description="Helical" evidence="7">
    <location>
        <begin position="899"/>
        <end position="923"/>
    </location>
</feature>
<evidence type="ECO:0000313" key="10">
    <source>
        <dbReference type="Proteomes" id="UP000037395"/>
    </source>
</evidence>
<keyword evidence="10" id="KW-1185">Reference proteome</keyword>
<feature type="transmembrane region" description="Helical" evidence="7">
    <location>
        <begin position="930"/>
        <end position="947"/>
    </location>
</feature>
<accession>A0A8H9HV63</accession>
<feature type="transmembrane region" description="Helical" evidence="7">
    <location>
        <begin position="847"/>
        <end position="867"/>
    </location>
</feature>
<evidence type="ECO:0000256" key="5">
    <source>
        <dbReference type="ARBA" id="ARBA00023136"/>
    </source>
</evidence>
<feature type="transmembrane region" description="Helical" evidence="7">
    <location>
        <begin position="771"/>
        <end position="794"/>
    </location>
</feature>
<dbReference type="PANTHER" id="PTHR39087:SF2">
    <property type="entry name" value="UPF0104 MEMBRANE PROTEIN MJ1595"/>
    <property type="match status" value="1"/>
</dbReference>
<dbReference type="EMBL" id="JPRF03000016">
    <property type="protein sequence ID" value="OEV38101.1"/>
    <property type="molecule type" value="Genomic_DNA"/>
</dbReference>
<accession>A0A1E7NBN2</accession>
<dbReference type="EMBL" id="BMUB01000010">
    <property type="protein sequence ID" value="GGU87644.1"/>
    <property type="molecule type" value="Genomic_DNA"/>
</dbReference>
<dbReference type="InterPro" id="IPR022791">
    <property type="entry name" value="L-PG_synthase/AglD"/>
</dbReference>
<keyword evidence="3 7" id="KW-0812">Transmembrane</keyword>
<feature type="transmembrane region" description="Helical" evidence="7">
    <location>
        <begin position="814"/>
        <end position="835"/>
    </location>
</feature>
<reference evidence="9" key="3">
    <citation type="submission" date="2016-08" db="EMBL/GenBank/DDBJ databases">
        <title>Sequencing, Assembly and Comparative Genomics of S. aureofaciens ATCC 10762.</title>
        <authorList>
            <person name="Gradnigo J.S."/>
            <person name="Johnson N."/>
            <person name="Somerville G.A."/>
        </authorList>
    </citation>
    <scope>NUCLEOTIDE SEQUENCE [LARGE SCALE GENOMIC DNA]</scope>
    <source>
        <strain evidence="9">ATCC 10762</strain>
    </source>
</reference>
<keyword evidence="5 7" id="KW-0472">Membrane</keyword>
<dbReference type="Pfam" id="PF03706">
    <property type="entry name" value="LPG_synthase_TM"/>
    <property type="match status" value="1"/>
</dbReference>
<evidence type="ECO:0000256" key="1">
    <source>
        <dbReference type="ARBA" id="ARBA00004651"/>
    </source>
</evidence>
<dbReference type="Proteomes" id="UP000037395">
    <property type="component" value="Unassembled WGS sequence"/>
</dbReference>
<evidence type="ECO:0000256" key="7">
    <source>
        <dbReference type="SAM" id="Phobius"/>
    </source>
</evidence>
<dbReference type="OrthoDB" id="5242664at2"/>
<name>A0A1E7NBN2_KITAU</name>
<evidence type="ECO:0000313" key="9">
    <source>
        <dbReference type="EMBL" id="OEV38101.1"/>
    </source>
</evidence>
<sequence length="1007" mass="103090">MAIVTGRTNGDTDGGGSTAPARRPDTSGGIPGQPGDGRGKGAPGQPGGERRRARPLSDGGRIRQPVALIRLLTGLLAIALTLLLADYARATTGGFAADVAEAGALVPRPLASLAGGLTTAAVLLLPVGLAVRRLLGPDRRRALQQVSDGLLAAVTAYGATLALDLWADDLAPTSLLTTLTHRLPGDVLGHTEPVYGYLAPVLAFMTASGSRERRLPWAVLALSGLAGLAGGYATPTALLLGLLIGWTGAHGTLYAVGTPDPRPRPGDVLRALRDSGLRPVEAVPAGPDRYRVRQAEERPDLDVQLLDRQAVTAAAVGRAWRRLRLRTAPHPRALRSPRTGLEHEALVTYAALAAGVRTRRIAATAGLGHDTALIAYEHLAGRTLDQLDDAEITDELLTDAWSQLALLQRREIAHRALVPSSLLVDDSGAVHLVDFADGDIAASELVLRCDIVQLLTTLALRAGAARSVRTATDVLGPDPLGAALPLLQPIALARTTRQALKRGQGGESDARALGVGPEEAPGGARPTGRHTAPLLLTGAAGTTVPAADVPATDAPATDAPAADVPATGVRPGHGDAPSAAGTAHPAGAASSTDPTGARSRHSDTGAPTTIGTPADRADPAAAGPTAGGDGGTGSAPSIAGEQPQVPRAERSARSGDIPEAPDQAPDEADPTGGLLEEIRAEVLRGRPEVVGRPVRLERLRPRTLLAVVGGVVAGWLLIPQFFAAEDNPVAALADADPWWLALALVAAGLSHVAAGMGFVGFVPERLNFRNVVLTQLAGAFVKLVSPGGVGGIALNTRLLQQANVPTAKALSSVGVGQVIGLVLHLLQLGAFVYLVDAQPGGSELEALPAVVVGLVVAAVLLAVVWSIPPARRWLAARLRPLTAEVLPRLLDLLRNPGRLAVGVAGQLLVSLCLIACLYCCALAIGREPSFASVAVVFLVGNAAGNAAPTPGGAGAVDGALVFGLQQTASMEEGGAVAAVALFRLLTLILPVLPGWAAMTWLQRRKAL</sequence>
<evidence type="ECO:0000256" key="4">
    <source>
        <dbReference type="ARBA" id="ARBA00022989"/>
    </source>
</evidence>
<keyword evidence="4 7" id="KW-1133">Transmembrane helix</keyword>
<feature type="compositionally biased region" description="Low complexity" evidence="6">
    <location>
        <begin position="576"/>
        <end position="592"/>
    </location>
</feature>
<evidence type="ECO:0000256" key="2">
    <source>
        <dbReference type="ARBA" id="ARBA00022475"/>
    </source>
</evidence>
<dbReference type="AlphaFoldDB" id="A0A1E7NBN2"/>
<gene>
    <name evidence="8" type="ORF">GCM10010502_45240</name>
    <name evidence="9" type="ORF">HS99_0023155</name>
</gene>
<reference evidence="9 10" key="2">
    <citation type="submission" date="2014-07" db="EMBL/GenBank/DDBJ databases">
        <authorList>
            <person name="Zhang J.E."/>
            <person name="Yang H."/>
            <person name="Guo J."/>
            <person name="Deng Z."/>
            <person name="Luo H."/>
            <person name="Luo M."/>
            <person name="Zhao B."/>
        </authorList>
    </citation>
    <scope>NUCLEOTIDE SEQUENCE [LARGE SCALE GENOMIC DNA]</scope>
    <source>
        <strain evidence="9">ATCC 10762</strain>
        <strain evidence="10">ATCC 10762 / DSM 40127 / CCM 3239 / JCM 4008 / LMG 5968 / NBRC 12843 / NCIMB 8234 / A-377</strain>
    </source>
</reference>
<dbReference type="SUPFAM" id="SSF56112">
    <property type="entry name" value="Protein kinase-like (PK-like)"/>
    <property type="match status" value="1"/>
</dbReference>
<feature type="compositionally biased region" description="Low complexity" evidence="6">
    <location>
        <begin position="1"/>
        <end position="11"/>
    </location>
</feature>
<feature type="compositionally biased region" description="Low complexity" evidence="6">
    <location>
        <begin position="611"/>
        <end position="624"/>
    </location>
</feature>
<feature type="compositionally biased region" description="Low complexity" evidence="6">
    <location>
        <begin position="545"/>
        <end position="569"/>
    </location>
</feature>
<dbReference type="GeneID" id="97487543"/>
<feature type="transmembrane region" description="Helical" evidence="7">
    <location>
        <begin position="738"/>
        <end position="759"/>
    </location>
</feature>
<feature type="region of interest" description="Disordered" evidence="6">
    <location>
        <begin position="498"/>
        <end position="531"/>
    </location>
</feature>
<feature type="transmembrane region" description="Helical" evidence="7">
    <location>
        <begin position="704"/>
        <end position="723"/>
    </location>
</feature>
<organism evidence="9 10">
    <name type="scientific">Kitasatospora aureofaciens</name>
    <name type="common">Streptomyces aureofaciens</name>
    <dbReference type="NCBI Taxonomy" id="1894"/>
    <lineage>
        <taxon>Bacteria</taxon>
        <taxon>Bacillati</taxon>
        <taxon>Actinomycetota</taxon>
        <taxon>Actinomycetes</taxon>
        <taxon>Kitasatosporales</taxon>
        <taxon>Streptomycetaceae</taxon>
        <taxon>Kitasatospora</taxon>
    </lineage>
</organism>
<reference evidence="10" key="4">
    <citation type="submission" date="2016-08" db="EMBL/GenBank/DDBJ databases">
        <title>Sequencing, assembly and comparative genomics of S. aureofaciens ATCC 10762.</title>
        <authorList>
            <person name="Gradnigo J.S."/>
            <person name="Johnson N."/>
            <person name="Somerville G.A."/>
        </authorList>
    </citation>
    <scope>NUCLEOTIDE SEQUENCE [LARGE SCALE GENOMIC DNA]</scope>
    <source>
        <strain evidence="10">ATCC 10762 / DSM 40127 / CCM 3239 / JCM 4008 / LMG 5968 / NBRC 12843 / NCIMB 8234 / A-377</strain>
    </source>
</reference>
<evidence type="ECO:0000256" key="3">
    <source>
        <dbReference type="ARBA" id="ARBA00022692"/>
    </source>
</evidence>
<feature type="transmembrane region" description="Helical" evidence="7">
    <location>
        <begin position="975"/>
        <end position="1001"/>
    </location>
</feature>
<feature type="compositionally biased region" description="Gly residues" evidence="6">
    <location>
        <begin position="29"/>
        <end position="47"/>
    </location>
</feature>
<dbReference type="Proteomes" id="UP000610124">
    <property type="component" value="Unassembled WGS sequence"/>
</dbReference>
<feature type="transmembrane region" description="Helical" evidence="7">
    <location>
        <begin position="67"/>
        <end position="90"/>
    </location>
</feature>
<keyword evidence="2" id="KW-1003">Cell membrane</keyword>
<dbReference type="GO" id="GO:0005886">
    <property type="term" value="C:plasma membrane"/>
    <property type="evidence" value="ECO:0007669"/>
    <property type="project" value="UniProtKB-SubCell"/>
</dbReference>
<evidence type="ECO:0000313" key="8">
    <source>
        <dbReference type="EMBL" id="GGU87644.1"/>
    </source>
</evidence>
<evidence type="ECO:0008006" key="11">
    <source>
        <dbReference type="Google" id="ProtNLM"/>
    </source>
</evidence>
<comment type="caution">
    <text evidence="9">The sequence shown here is derived from an EMBL/GenBank/DDBJ whole genome shotgun (WGS) entry which is preliminary data.</text>
</comment>
<proteinExistence type="predicted"/>
<dbReference type="RefSeq" id="WP_050366705.1">
    <property type="nucleotide sequence ID" value="NZ_BMUB01000010.1"/>
</dbReference>
<reference evidence="8" key="5">
    <citation type="submission" date="2020-09" db="EMBL/GenBank/DDBJ databases">
        <authorList>
            <person name="Sun Q."/>
            <person name="Ohkuma M."/>
        </authorList>
    </citation>
    <scope>NUCLEOTIDE SEQUENCE</scope>
    <source>
        <strain evidence="8">JCM 4434</strain>
    </source>
</reference>
<feature type="transmembrane region" description="Helical" evidence="7">
    <location>
        <begin position="110"/>
        <end position="131"/>
    </location>
</feature>
<feature type="region of interest" description="Disordered" evidence="6">
    <location>
        <begin position="1"/>
        <end position="57"/>
    </location>
</feature>
<comment type="subcellular location">
    <subcellularLocation>
        <location evidence="1">Cell membrane</location>
        <topology evidence="1">Multi-pass membrane protein</topology>
    </subcellularLocation>
</comment>
<feature type="region of interest" description="Disordered" evidence="6">
    <location>
        <begin position="545"/>
        <end position="671"/>
    </location>
</feature>
<protein>
    <recommendedName>
        <fullName evidence="11">TIGR00374 family protein</fullName>
    </recommendedName>
</protein>
<dbReference type="InterPro" id="IPR011009">
    <property type="entry name" value="Kinase-like_dom_sf"/>
</dbReference>
<dbReference type="KEGG" id="kau:B6264_12945"/>
<reference evidence="8" key="1">
    <citation type="journal article" date="2014" name="Int. J. Syst. Evol. Microbiol.">
        <title>Complete genome sequence of Corynebacterium casei LMG S-19264T (=DSM 44701T), isolated from a smear-ripened cheese.</title>
        <authorList>
            <consortium name="US DOE Joint Genome Institute (JGI-PGF)"/>
            <person name="Walter F."/>
            <person name="Albersmeier A."/>
            <person name="Kalinowski J."/>
            <person name="Ruckert C."/>
        </authorList>
    </citation>
    <scope>NUCLEOTIDE SEQUENCE</scope>
    <source>
        <strain evidence="8">JCM 4434</strain>
    </source>
</reference>
<evidence type="ECO:0000256" key="6">
    <source>
        <dbReference type="SAM" id="MobiDB-lite"/>
    </source>
</evidence>